<dbReference type="InterPro" id="IPR000835">
    <property type="entry name" value="HTH_MarR-typ"/>
</dbReference>
<dbReference type="Pfam" id="PF12802">
    <property type="entry name" value="MarR_2"/>
    <property type="match status" value="1"/>
</dbReference>
<dbReference type="InterPro" id="IPR039422">
    <property type="entry name" value="MarR/SlyA-like"/>
</dbReference>
<dbReference type="Gene3D" id="1.10.10.10">
    <property type="entry name" value="Winged helix-like DNA-binding domain superfamily/Winged helix DNA-binding domain"/>
    <property type="match status" value="1"/>
</dbReference>
<dbReference type="AlphaFoldDB" id="A0A9X3AJH4"/>
<dbReference type="SUPFAM" id="SSF46785">
    <property type="entry name" value="Winged helix' DNA-binding domain"/>
    <property type="match status" value="1"/>
</dbReference>
<name>A0A9X3AJH4_9PSEU</name>
<dbReference type="InterPro" id="IPR036388">
    <property type="entry name" value="WH-like_DNA-bd_sf"/>
</dbReference>
<feature type="domain" description="HTH marR-type" evidence="1">
    <location>
        <begin position="9"/>
        <end position="137"/>
    </location>
</feature>
<dbReference type="SMART" id="SM00347">
    <property type="entry name" value="HTH_MARR"/>
    <property type="match status" value="1"/>
</dbReference>
<dbReference type="GO" id="GO:0006950">
    <property type="term" value="P:response to stress"/>
    <property type="evidence" value="ECO:0007669"/>
    <property type="project" value="TreeGrafter"/>
</dbReference>
<dbReference type="RefSeq" id="WP_259630024.1">
    <property type="nucleotide sequence ID" value="NZ_JANYMP010000049.1"/>
</dbReference>
<evidence type="ECO:0000259" key="1">
    <source>
        <dbReference type="PROSITE" id="PS50995"/>
    </source>
</evidence>
<sequence>MNDAEVSRLFDLADLVLAVGRQIRASQDRAIDMCTPVESAVIRFIQRNPGTSARAASEATLLPSSNFSRALRTLEEKGLVRRDVAPHDARSVHLYPTARAHEDLRHLRDSWSRTLAGIIDDPETLDLVNATLRRIEDELVARRGQPG</sequence>
<keyword evidence="3" id="KW-1185">Reference proteome</keyword>
<proteinExistence type="predicted"/>
<dbReference type="PANTHER" id="PTHR33164:SF43">
    <property type="entry name" value="HTH-TYPE TRANSCRIPTIONAL REPRESSOR YETL"/>
    <property type="match status" value="1"/>
</dbReference>
<comment type="caution">
    <text evidence="2">The sequence shown here is derived from an EMBL/GenBank/DDBJ whole genome shotgun (WGS) entry which is preliminary data.</text>
</comment>
<dbReference type="InterPro" id="IPR036390">
    <property type="entry name" value="WH_DNA-bd_sf"/>
</dbReference>
<dbReference type="GO" id="GO:0003700">
    <property type="term" value="F:DNA-binding transcription factor activity"/>
    <property type="evidence" value="ECO:0007669"/>
    <property type="project" value="InterPro"/>
</dbReference>
<organism evidence="2 3">
    <name type="scientific">Umezawaea endophytica</name>
    <dbReference type="NCBI Taxonomy" id="1654476"/>
    <lineage>
        <taxon>Bacteria</taxon>
        <taxon>Bacillati</taxon>
        <taxon>Actinomycetota</taxon>
        <taxon>Actinomycetes</taxon>
        <taxon>Pseudonocardiales</taxon>
        <taxon>Pseudonocardiaceae</taxon>
        <taxon>Umezawaea</taxon>
    </lineage>
</organism>
<dbReference type="Proteomes" id="UP001141259">
    <property type="component" value="Unassembled WGS sequence"/>
</dbReference>
<reference evidence="2" key="1">
    <citation type="submission" date="2022-08" db="EMBL/GenBank/DDBJ databases">
        <authorList>
            <person name="Tistechok S."/>
            <person name="Samborskyy M."/>
            <person name="Roman I."/>
        </authorList>
    </citation>
    <scope>NUCLEOTIDE SEQUENCE</scope>
    <source>
        <strain evidence="2">DSM 103496</strain>
    </source>
</reference>
<dbReference type="PROSITE" id="PS50995">
    <property type="entry name" value="HTH_MARR_2"/>
    <property type="match status" value="1"/>
</dbReference>
<evidence type="ECO:0000313" key="2">
    <source>
        <dbReference type="EMBL" id="MCS7484577.1"/>
    </source>
</evidence>
<accession>A0A9X3AJH4</accession>
<dbReference type="PANTHER" id="PTHR33164">
    <property type="entry name" value="TRANSCRIPTIONAL REGULATOR, MARR FAMILY"/>
    <property type="match status" value="1"/>
</dbReference>
<dbReference type="EMBL" id="JANYMP010000049">
    <property type="protein sequence ID" value="MCS7484577.1"/>
    <property type="molecule type" value="Genomic_DNA"/>
</dbReference>
<gene>
    <name evidence="2" type="ORF">NZH93_47775</name>
</gene>
<protein>
    <submittedName>
        <fullName evidence="2">MarR family winged helix-turn-helix transcriptional regulator</fullName>
    </submittedName>
</protein>
<evidence type="ECO:0000313" key="3">
    <source>
        <dbReference type="Proteomes" id="UP001141259"/>
    </source>
</evidence>